<dbReference type="Pfam" id="PF05685">
    <property type="entry name" value="Uma2"/>
    <property type="match status" value="1"/>
</dbReference>
<dbReference type="InterPro" id="IPR012296">
    <property type="entry name" value="Nuclease_put_TT1808"/>
</dbReference>
<name>A0A7X6MB47_9ACTN</name>
<dbReference type="SUPFAM" id="SSF52980">
    <property type="entry name" value="Restriction endonuclease-like"/>
    <property type="match status" value="1"/>
</dbReference>
<dbReference type="Gene3D" id="3.90.1570.10">
    <property type="entry name" value="tt1808, chain A"/>
    <property type="match status" value="1"/>
</dbReference>
<dbReference type="Proteomes" id="UP000553209">
    <property type="component" value="Unassembled WGS sequence"/>
</dbReference>
<dbReference type="EMBL" id="JAAXPG010000005">
    <property type="protein sequence ID" value="NKY97324.1"/>
    <property type="molecule type" value="Genomic_DNA"/>
</dbReference>
<feature type="domain" description="Putative restriction endonuclease" evidence="1">
    <location>
        <begin position="27"/>
        <end position="195"/>
    </location>
</feature>
<dbReference type="CDD" id="cd06260">
    <property type="entry name" value="DUF820-like"/>
    <property type="match status" value="1"/>
</dbReference>
<dbReference type="InterPro" id="IPR008538">
    <property type="entry name" value="Uma2"/>
</dbReference>
<organism evidence="2 3">
    <name type="scientific">Nocardiopsis alborubida</name>
    <dbReference type="NCBI Taxonomy" id="146802"/>
    <lineage>
        <taxon>Bacteria</taxon>
        <taxon>Bacillati</taxon>
        <taxon>Actinomycetota</taxon>
        <taxon>Actinomycetes</taxon>
        <taxon>Streptosporangiales</taxon>
        <taxon>Nocardiopsidaceae</taxon>
        <taxon>Nocardiopsis</taxon>
    </lineage>
</organism>
<evidence type="ECO:0000259" key="1">
    <source>
        <dbReference type="Pfam" id="PF05685"/>
    </source>
</evidence>
<keyword evidence="3" id="KW-1185">Reference proteome</keyword>
<dbReference type="InterPro" id="IPR011335">
    <property type="entry name" value="Restrct_endonuc-II-like"/>
</dbReference>
<dbReference type="PANTHER" id="PTHR35400">
    <property type="entry name" value="SLR1083 PROTEIN"/>
    <property type="match status" value="1"/>
</dbReference>
<comment type="caution">
    <text evidence="2">The sequence shown here is derived from an EMBL/GenBank/DDBJ whole genome shotgun (WGS) entry which is preliminary data.</text>
</comment>
<dbReference type="PANTHER" id="PTHR35400:SF3">
    <property type="entry name" value="SLL1072 PROTEIN"/>
    <property type="match status" value="1"/>
</dbReference>
<keyword evidence="2" id="KW-0255">Endonuclease</keyword>
<sequence length="202" mass="22659">MSIAETETAPGTPSHWELMLRTWKELDLPDGWRAEIIEGGLFLVAPPTREHAHIVSLIQREMYREFLRDGSDLADASLHQTLDVRVPMRTGVYIPDLVVLPYSAMEYDPDSMMSDALLVVGVTSKSTADKDRKPKLWGYAHAGIPLYLLVDRWDPQTGGGEVTLYSDPEKGRYTSSTKVPFGKEIHLPEPFDLTIDTSAFPE</sequence>
<dbReference type="GO" id="GO:0004519">
    <property type="term" value="F:endonuclease activity"/>
    <property type="evidence" value="ECO:0007669"/>
    <property type="project" value="UniProtKB-KW"/>
</dbReference>
<reference evidence="2 3" key="1">
    <citation type="submission" date="2020-04" db="EMBL/GenBank/DDBJ databases">
        <title>MicrobeNet Type strains.</title>
        <authorList>
            <person name="Nicholson A.C."/>
        </authorList>
    </citation>
    <scope>NUCLEOTIDE SEQUENCE [LARGE SCALE GENOMIC DNA]</scope>
    <source>
        <strain evidence="2 3">ATCC 23612</strain>
    </source>
</reference>
<dbReference type="AlphaFoldDB" id="A0A7X6MB47"/>
<accession>A0A7X6MB47</accession>
<keyword evidence="2" id="KW-0378">Hydrolase</keyword>
<keyword evidence="2" id="KW-0540">Nuclease</keyword>
<protein>
    <submittedName>
        <fullName evidence="2">Uma2 family endonuclease</fullName>
    </submittedName>
</protein>
<gene>
    <name evidence="2" type="ORF">HGB44_06515</name>
</gene>
<evidence type="ECO:0000313" key="3">
    <source>
        <dbReference type="Proteomes" id="UP000553209"/>
    </source>
</evidence>
<evidence type="ECO:0000313" key="2">
    <source>
        <dbReference type="EMBL" id="NKY97324.1"/>
    </source>
</evidence>
<proteinExistence type="predicted"/>